<organism evidence="1 2">
    <name type="scientific">Hypoxylon rubiginosum</name>
    <dbReference type="NCBI Taxonomy" id="110542"/>
    <lineage>
        <taxon>Eukaryota</taxon>
        <taxon>Fungi</taxon>
        <taxon>Dikarya</taxon>
        <taxon>Ascomycota</taxon>
        <taxon>Pezizomycotina</taxon>
        <taxon>Sordariomycetes</taxon>
        <taxon>Xylariomycetidae</taxon>
        <taxon>Xylariales</taxon>
        <taxon>Hypoxylaceae</taxon>
        <taxon>Hypoxylon</taxon>
    </lineage>
</organism>
<gene>
    <name evidence="1" type="ORF">F4820DRAFT_439194</name>
</gene>
<dbReference type="Proteomes" id="UP001497700">
    <property type="component" value="Unassembled WGS sequence"/>
</dbReference>
<comment type="caution">
    <text evidence="1">The sequence shown here is derived from an EMBL/GenBank/DDBJ whole genome shotgun (WGS) entry which is preliminary data.</text>
</comment>
<accession>A0ACB9YJS0</accession>
<protein>
    <submittedName>
        <fullName evidence="1">Uncharacterized protein</fullName>
    </submittedName>
</protein>
<evidence type="ECO:0000313" key="1">
    <source>
        <dbReference type="EMBL" id="KAI4859642.1"/>
    </source>
</evidence>
<keyword evidence="2" id="KW-1185">Reference proteome</keyword>
<dbReference type="EMBL" id="MU393621">
    <property type="protein sequence ID" value="KAI4859642.1"/>
    <property type="molecule type" value="Genomic_DNA"/>
</dbReference>
<evidence type="ECO:0000313" key="2">
    <source>
        <dbReference type="Proteomes" id="UP001497700"/>
    </source>
</evidence>
<name>A0ACB9YJS0_9PEZI</name>
<sequence length="117" mass="12360">MQISSVTIAASILATVYATPANKLFARHNECEYSGISGGVKYTGTCTKAGNYGAGTCTFATLAGSYGCDYQWKNDASMSPCGNAANSQFACKRDGDACYAYSYAENSNEAIIHCTNR</sequence>
<reference evidence="1 2" key="1">
    <citation type="journal article" date="2022" name="New Phytol.">
        <title>Ecological generalism drives hyperdiversity of secondary metabolite gene clusters in xylarialean endophytes.</title>
        <authorList>
            <person name="Franco M.E.E."/>
            <person name="Wisecaver J.H."/>
            <person name="Arnold A.E."/>
            <person name="Ju Y.M."/>
            <person name="Slot J.C."/>
            <person name="Ahrendt S."/>
            <person name="Moore L.P."/>
            <person name="Eastman K.E."/>
            <person name="Scott K."/>
            <person name="Konkel Z."/>
            <person name="Mondo S.J."/>
            <person name="Kuo A."/>
            <person name="Hayes R.D."/>
            <person name="Haridas S."/>
            <person name="Andreopoulos B."/>
            <person name="Riley R."/>
            <person name="LaButti K."/>
            <person name="Pangilinan J."/>
            <person name="Lipzen A."/>
            <person name="Amirebrahimi M."/>
            <person name="Yan J."/>
            <person name="Adam C."/>
            <person name="Keymanesh K."/>
            <person name="Ng V."/>
            <person name="Louie K."/>
            <person name="Northen T."/>
            <person name="Drula E."/>
            <person name="Henrissat B."/>
            <person name="Hsieh H.M."/>
            <person name="Youens-Clark K."/>
            <person name="Lutzoni F."/>
            <person name="Miadlikowska J."/>
            <person name="Eastwood D.C."/>
            <person name="Hamelin R.C."/>
            <person name="Grigoriev I.V."/>
            <person name="U'Ren J.M."/>
        </authorList>
    </citation>
    <scope>NUCLEOTIDE SEQUENCE [LARGE SCALE GENOMIC DNA]</scope>
    <source>
        <strain evidence="1 2">CBS 119005</strain>
    </source>
</reference>
<proteinExistence type="predicted"/>